<reference evidence="2" key="1">
    <citation type="journal article" date="2015" name="Nature">
        <title>Complex archaea that bridge the gap between prokaryotes and eukaryotes.</title>
        <authorList>
            <person name="Spang A."/>
            <person name="Saw J.H."/>
            <person name="Jorgensen S.L."/>
            <person name="Zaremba-Niedzwiedzka K."/>
            <person name="Martijn J."/>
            <person name="Lind A.E."/>
            <person name="van Eijk R."/>
            <person name="Schleper C."/>
            <person name="Guy L."/>
            <person name="Ettema T.J."/>
        </authorList>
    </citation>
    <scope>NUCLEOTIDE SEQUENCE</scope>
</reference>
<feature type="transmembrane region" description="Helical" evidence="1">
    <location>
        <begin position="56"/>
        <end position="74"/>
    </location>
</feature>
<organism evidence="2">
    <name type="scientific">marine sediment metagenome</name>
    <dbReference type="NCBI Taxonomy" id="412755"/>
    <lineage>
        <taxon>unclassified sequences</taxon>
        <taxon>metagenomes</taxon>
        <taxon>ecological metagenomes</taxon>
    </lineage>
</organism>
<dbReference type="AlphaFoldDB" id="A0A0F9KFJ5"/>
<evidence type="ECO:0000256" key="1">
    <source>
        <dbReference type="SAM" id="Phobius"/>
    </source>
</evidence>
<sequence>MRKQINNQKADLKHERKTLINEAYTYTRSGDDISADVCYIRISGIDNRLRRAYIDIKLIFGLSLVYIVILTAIIL</sequence>
<name>A0A0F9KFJ5_9ZZZZ</name>
<evidence type="ECO:0000313" key="2">
    <source>
        <dbReference type="EMBL" id="KKM73476.1"/>
    </source>
</evidence>
<gene>
    <name evidence="2" type="ORF">LCGC14_1410120</name>
</gene>
<proteinExistence type="predicted"/>
<comment type="caution">
    <text evidence="2">The sequence shown here is derived from an EMBL/GenBank/DDBJ whole genome shotgun (WGS) entry which is preliminary data.</text>
</comment>
<keyword evidence="1" id="KW-0472">Membrane</keyword>
<accession>A0A0F9KFJ5</accession>
<dbReference type="EMBL" id="LAZR01009297">
    <property type="protein sequence ID" value="KKM73476.1"/>
    <property type="molecule type" value="Genomic_DNA"/>
</dbReference>
<protein>
    <submittedName>
        <fullName evidence="2">Uncharacterized protein</fullName>
    </submittedName>
</protein>
<keyword evidence="1" id="KW-0812">Transmembrane</keyword>
<keyword evidence="1" id="KW-1133">Transmembrane helix</keyword>